<organism evidence="7 8">
    <name type="scientific">Zostera marina</name>
    <name type="common">Eelgrass</name>
    <dbReference type="NCBI Taxonomy" id="29655"/>
    <lineage>
        <taxon>Eukaryota</taxon>
        <taxon>Viridiplantae</taxon>
        <taxon>Streptophyta</taxon>
        <taxon>Embryophyta</taxon>
        <taxon>Tracheophyta</taxon>
        <taxon>Spermatophyta</taxon>
        <taxon>Magnoliopsida</taxon>
        <taxon>Liliopsida</taxon>
        <taxon>Zosteraceae</taxon>
        <taxon>Zostera</taxon>
    </lineage>
</organism>
<dbReference type="PANTHER" id="PTHR32191">
    <property type="entry name" value="TETRASPANIN-8-RELATED"/>
    <property type="match status" value="1"/>
</dbReference>
<dbReference type="AlphaFoldDB" id="A0A0K9P3M8"/>
<dbReference type="OrthoDB" id="1892640at2759"/>
<dbReference type="Pfam" id="PF00335">
    <property type="entry name" value="Tetraspanin"/>
    <property type="match status" value="1"/>
</dbReference>
<accession>A0A0K9P3M8</accession>
<keyword evidence="5 6" id="KW-0472">Membrane</keyword>
<keyword evidence="4 6" id="KW-1133">Transmembrane helix</keyword>
<feature type="transmembrane region" description="Helical" evidence="6">
    <location>
        <begin position="12"/>
        <end position="32"/>
    </location>
</feature>
<comment type="similarity">
    <text evidence="2">Belongs to the tetraspanin (TM4SF) family.</text>
</comment>
<feature type="transmembrane region" description="Helical" evidence="6">
    <location>
        <begin position="232"/>
        <end position="250"/>
    </location>
</feature>
<gene>
    <name evidence="7" type="ORF">ZOSMA_43G00290</name>
</gene>
<dbReference type="PRINTS" id="PR00259">
    <property type="entry name" value="TMFOUR"/>
</dbReference>
<evidence type="ECO:0000256" key="2">
    <source>
        <dbReference type="ARBA" id="ARBA00006840"/>
    </source>
</evidence>
<dbReference type="GO" id="GO:0005886">
    <property type="term" value="C:plasma membrane"/>
    <property type="evidence" value="ECO:0000318"/>
    <property type="project" value="GO_Central"/>
</dbReference>
<keyword evidence="8" id="KW-1185">Reference proteome</keyword>
<dbReference type="Proteomes" id="UP000036987">
    <property type="component" value="Unassembled WGS sequence"/>
</dbReference>
<name>A0A0K9P3M8_ZOSMR</name>
<reference evidence="8" key="1">
    <citation type="journal article" date="2016" name="Nature">
        <title>The genome of the seagrass Zostera marina reveals angiosperm adaptation to the sea.</title>
        <authorList>
            <person name="Olsen J.L."/>
            <person name="Rouze P."/>
            <person name="Verhelst B."/>
            <person name="Lin Y.-C."/>
            <person name="Bayer T."/>
            <person name="Collen J."/>
            <person name="Dattolo E."/>
            <person name="De Paoli E."/>
            <person name="Dittami S."/>
            <person name="Maumus F."/>
            <person name="Michel G."/>
            <person name="Kersting A."/>
            <person name="Lauritano C."/>
            <person name="Lohaus R."/>
            <person name="Toepel M."/>
            <person name="Tonon T."/>
            <person name="Vanneste K."/>
            <person name="Amirebrahimi M."/>
            <person name="Brakel J."/>
            <person name="Bostroem C."/>
            <person name="Chovatia M."/>
            <person name="Grimwood J."/>
            <person name="Jenkins J.W."/>
            <person name="Jueterbock A."/>
            <person name="Mraz A."/>
            <person name="Stam W.T."/>
            <person name="Tice H."/>
            <person name="Bornberg-Bauer E."/>
            <person name="Green P.J."/>
            <person name="Pearson G.A."/>
            <person name="Procaccini G."/>
            <person name="Duarte C.M."/>
            <person name="Schmutz J."/>
            <person name="Reusch T.B.H."/>
            <person name="Van de Peer Y."/>
        </authorList>
    </citation>
    <scope>NUCLEOTIDE SEQUENCE [LARGE SCALE GENOMIC DNA]</scope>
    <source>
        <strain evidence="8">cv. Finnish</strain>
    </source>
</reference>
<evidence type="ECO:0000256" key="5">
    <source>
        <dbReference type="ARBA" id="ARBA00023136"/>
    </source>
</evidence>
<evidence type="ECO:0000256" key="6">
    <source>
        <dbReference type="SAM" id="Phobius"/>
    </source>
</evidence>
<proteinExistence type="inferred from homology"/>
<evidence type="ECO:0000256" key="4">
    <source>
        <dbReference type="ARBA" id="ARBA00022989"/>
    </source>
</evidence>
<evidence type="ECO:0000313" key="7">
    <source>
        <dbReference type="EMBL" id="KMZ62847.1"/>
    </source>
</evidence>
<dbReference type="InterPro" id="IPR044991">
    <property type="entry name" value="TET_plant"/>
</dbReference>
<dbReference type="OMA" id="NDCQFMY"/>
<sequence length="270" mass="30258">MVRLSNNLVGILNFITFLLSIPILGGGIWLLLKGNTDCEKFLDRPMIILGIVLMLVSLAGLIGACCHVSLLLWLYLFVMFFLIVAILCFTIFAFFVTNKGAGDLVSGRGYKEYKLGDYSNWLQNRVEDSENWKNIRSCIEQSKVCQKLADDDLPFNDFIKKNLTPLESGCCKPPTECGFTYVNATYWSETGGNVSANVDCKTWDNDGKKLCYECGSCKGGFLANLKSDWKKVAIVNISILIVIIIIYSVGCCAFRNSRNANKYQRHYGRP</sequence>
<protein>
    <submittedName>
        <fullName evidence="7">Senescence-associated protein</fullName>
    </submittedName>
</protein>
<evidence type="ECO:0000256" key="3">
    <source>
        <dbReference type="ARBA" id="ARBA00022692"/>
    </source>
</evidence>
<feature type="transmembrane region" description="Helical" evidence="6">
    <location>
        <begin position="44"/>
        <end position="64"/>
    </location>
</feature>
<dbReference type="EMBL" id="LFYR01001305">
    <property type="protein sequence ID" value="KMZ62847.1"/>
    <property type="molecule type" value="Genomic_DNA"/>
</dbReference>
<dbReference type="GO" id="GO:0009506">
    <property type="term" value="C:plasmodesma"/>
    <property type="evidence" value="ECO:0000318"/>
    <property type="project" value="GO_Central"/>
</dbReference>
<dbReference type="GO" id="GO:0009734">
    <property type="term" value="P:auxin-activated signaling pathway"/>
    <property type="evidence" value="ECO:0007669"/>
    <property type="project" value="InterPro"/>
</dbReference>
<dbReference type="InterPro" id="IPR018499">
    <property type="entry name" value="Tetraspanin/Peripherin"/>
</dbReference>
<feature type="transmembrane region" description="Helical" evidence="6">
    <location>
        <begin position="70"/>
        <end position="96"/>
    </location>
</feature>
<evidence type="ECO:0000256" key="1">
    <source>
        <dbReference type="ARBA" id="ARBA00004141"/>
    </source>
</evidence>
<comment type="caution">
    <text evidence="7">The sequence shown here is derived from an EMBL/GenBank/DDBJ whole genome shotgun (WGS) entry which is preliminary data.</text>
</comment>
<evidence type="ECO:0000313" key="8">
    <source>
        <dbReference type="Proteomes" id="UP000036987"/>
    </source>
</evidence>
<keyword evidence="3 6" id="KW-0812">Transmembrane</keyword>
<comment type="subcellular location">
    <subcellularLocation>
        <location evidence="1">Membrane</location>
        <topology evidence="1">Multi-pass membrane protein</topology>
    </subcellularLocation>
</comment>